<evidence type="ECO:0000256" key="1">
    <source>
        <dbReference type="SAM" id="MobiDB-lite"/>
    </source>
</evidence>
<reference evidence="2" key="1">
    <citation type="journal article" date="2023" name="G3 (Bethesda)">
        <title>A reference genome for the long-term kleptoplast-retaining sea slug Elysia crispata morphotype clarki.</title>
        <authorList>
            <person name="Eastman K.E."/>
            <person name="Pendleton A.L."/>
            <person name="Shaikh M.A."/>
            <person name="Suttiyut T."/>
            <person name="Ogas R."/>
            <person name="Tomko P."/>
            <person name="Gavelis G."/>
            <person name="Widhalm J.R."/>
            <person name="Wisecaver J.H."/>
        </authorList>
    </citation>
    <scope>NUCLEOTIDE SEQUENCE</scope>
    <source>
        <strain evidence="2">ECLA1</strain>
    </source>
</reference>
<proteinExistence type="predicted"/>
<evidence type="ECO:0000313" key="3">
    <source>
        <dbReference type="Proteomes" id="UP001283361"/>
    </source>
</evidence>
<gene>
    <name evidence="2" type="ORF">RRG08_040194</name>
</gene>
<organism evidence="2 3">
    <name type="scientific">Elysia crispata</name>
    <name type="common">lettuce slug</name>
    <dbReference type="NCBI Taxonomy" id="231223"/>
    <lineage>
        <taxon>Eukaryota</taxon>
        <taxon>Metazoa</taxon>
        <taxon>Spiralia</taxon>
        <taxon>Lophotrochozoa</taxon>
        <taxon>Mollusca</taxon>
        <taxon>Gastropoda</taxon>
        <taxon>Heterobranchia</taxon>
        <taxon>Euthyneura</taxon>
        <taxon>Panpulmonata</taxon>
        <taxon>Sacoglossa</taxon>
        <taxon>Placobranchoidea</taxon>
        <taxon>Plakobranchidae</taxon>
        <taxon>Elysia</taxon>
    </lineage>
</organism>
<accession>A0AAE0XX48</accession>
<dbReference type="EMBL" id="JAWDGP010007369">
    <property type="protein sequence ID" value="KAK3722809.1"/>
    <property type="molecule type" value="Genomic_DNA"/>
</dbReference>
<keyword evidence="3" id="KW-1185">Reference proteome</keyword>
<evidence type="ECO:0000313" key="2">
    <source>
        <dbReference type="EMBL" id="KAK3722809.1"/>
    </source>
</evidence>
<dbReference type="AlphaFoldDB" id="A0AAE0XX48"/>
<comment type="caution">
    <text evidence="2">The sequence shown here is derived from an EMBL/GenBank/DDBJ whole genome shotgun (WGS) entry which is preliminary data.</text>
</comment>
<feature type="region of interest" description="Disordered" evidence="1">
    <location>
        <begin position="22"/>
        <end position="76"/>
    </location>
</feature>
<protein>
    <submittedName>
        <fullName evidence="2">Uncharacterized protein</fullName>
    </submittedName>
</protein>
<dbReference type="Proteomes" id="UP001283361">
    <property type="component" value="Unassembled WGS sequence"/>
</dbReference>
<sequence>MEHNTSRPAPVFVTLPQPRTTVTTLHHGHNPAPRSQPRTTVTTPHHGHNPAPRSQPRTKVTTLHHGHNPAPRSQPCTTVTTLHYASTDNLSSPLDCDSRWPRGRRPLYYLHGCSVGGLEPVPQALGSERCGLSCLALPCLMETCGKEVVRGGRRSLGKALWPTTAYGRNTSVDRWINLLLLDKVNRVNSFAQVYRYRAEQLFF</sequence>
<name>A0AAE0XX48_9GAST</name>